<accession>A0ABU5E932</accession>
<dbReference type="InterPro" id="IPR000845">
    <property type="entry name" value="Nucleoside_phosphorylase_d"/>
</dbReference>
<dbReference type="Gene3D" id="3.40.50.1580">
    <property type="entry name" value="Nucleoside phosphorylase domain"/>
    <property type="match status" value="1"/>
</dbReference>
<reference evidence="2 3" key="1">
    <citation type="journal article" date="2016" name="Antonie Van Leeuwenhoek">
        <title>Dongia soli sp. nov., isolated from soil from Dokdo, Korea.</title>
        <authorList>
            <person name="Kim D.U."/>
            <person name="Lee H."/>
            <person name="Kim H."/>
            <person name="Kim S.G."/>
            <person name="Ka J.O."/>
        </authorList>
    </citation>
    <scope>NUCLEOTIDE SEQUENCE [LARGE SCALE GENOMIC DNA]</scope>
    <source>
        <strain evidence="2 3">D78</strain>
    </source>
</reference>
<dbReference type="InterPro" id="IPR035994">
    <property type="entry name" value="Nucleoside_phosphorylase_sf"/>
</dbReference>
<keyword evidence="3" id="KW-1185">Reference proteome</keyword>
<dbReference type="PANTHER" id="PTHR46832:SF1">
    <property type="entry name" value="5'-METHYLTHIOADENOSINE_S-ADENOSYLHOMOCYSTEINE NUCLEOSIDASE"/>
    <property type="match status" value="1"/>
</dbReference>
<dbReference type="SUPFAM" id="SSF53167">
    <property type="entry name" value="Purine and uridine phosphorylases"/>
    <property type="match status" value="1"/>
</dbReference>
<evidence type="ECO:0000313" key="3">
    <source>
        <dbReference type="Proteomes" id="UP001279642"/>
    </source>
</evidence>
<dbReference type="NCBIfam" id="TIGR03468">
    <property type="entry name" value="HpnG"/>
    <property type="match status" value="1"/>
</dbReference>
<dbReference type="InterPro" id="IPR017831">
    <property type="entry name" value="Hopanoid-assoc_phosphoryl_HpnG"/>
</dbReference>
<evidence type="ECO:0000259" key="1">
    <source>
        <dbReference type="Pfam" id="PF01048"/>
    </source>
</evidence>
<organism evidence="2 3">
    <name type="scientific">Dongia soli</name>
    <dbReference type="NCBI Taxonomy" id="600628"/>
    <lineage>
        <taxon>Bacteria</taxon>
        <taxon>Pseudomonadati</taxon>
        <taxon>Pseudomonadota</taxon>
        <taxon>Alphaproteobacteria</taxon>
        <taxon>Rhodospirillales</taxon>
        <taxon>Dongiaceae</taxon>
        <taxon>Dongia</taxon>
    </lineage>
</organism>
<dbReference type="PANTHER" id="PTHR46832">
    <property type="entry name" value="5'-METHYLTHIOADENOSINE/S-ADENOSYLHOMOCYSTEINE NUCLEOSIDASE"/>
    <property type="match status" value="1"/>
</dbReference>
<proteinExistence type="predicted"/>
<dbReference type="Proteomes" id="UP001279642">
    <property type="component" value="Unassembled WGS sequence"/>
</dbReference>
<dbReference type="EMBL" id="JAXCLW010000002">
    <property type="protein sequence ID" value="MDY0882841.1"/>
    <property type="molecule type" value="Genomic_DNA"/>
</dbReference>
<gene>
    <name evidence="2" type="ORF">SMD27_08300</name>
</gene>
<evidence type="ECO:0000313" key="2">
    <source>
        <dbReference type="EMBL" id="MDY0882841.1"/>
    </source>
</evidence>
<dbReference type="Pfam" id="PF01048">
    <property type="entry name" value="PNP_UDP_1"/>
    <property type="match status" value="1"/>
</dbReference>
<name>A0ABU5E932_9PROT</name>
<sequence length="219" mass="23082">MIGVVTGLQAEAKIVRGLPCLVVSGGGRADMTRRKIDGLIEAGVQGLVSFGIAGAVDPAMKTGDVVVSATVIDAEGRRYVGDPAWLEKILSHLPGSHHGDLYGSDHMISTAADKAQILKQYACIAVDMESHHTARAATRHQLPFIVIRAIADTASEHLPEALAAGVDAEGKTRVWPIIAALLTGRLSIGAVLRAGRSSGRALASLRQSRPSLDRLFLKK</sequence>
<comment type="caution">
    <text evidence="2">The sequence shown here is derived from an EMBL/GenBank/DDBJ whole genome shotgun (WGS) entry which is preliminary data.</text>
</comment>
<feature type="domain" description="Nucleoside phosphorylase" evidence="1">
    <location>
        <begin position="19"/>
        <end position="158"/>
    </location>
</feature>
<protein>
    <recommendedName>
        <fullName evidence="1">Nucleoside phosphorylase domain-containing protein</fullName>
    </recommendedName>
</protein>
<dbReference type="CDD" id="cd17768">
    <property type="entry name" value="adenosylhopane_nucleosidase_HpnG-like"/>
    <property type="match status" value="1"/>
</dbReference>
<dbReference type="RefSeq" id="WP_320507900.1">
    <property type="nucleotide sequence ID" value="NZ_JAXCLW010000002.1"/>
</dbReference>